<keyword evidence="1" id="KW-0175">Coiled coil</keyword>
<feature type="domain" description="Up-regulated during septation protein 1" evidence="3">
    <location>
        <begin position="2"/>
        <end position="106"/>
    </location>
</feature>
<dbReference type="Pfam" id="PF15456">
    <property type="entry name" value="Uds1"/>
    <property type="match status" value="1"/>
</dbReference>
<dbReference type="InterPro" id="IPR029191">
    <property type="entry name" value="Uds1"/>
</dbReference>
<proteinExistence type="predicted"/>
<dbReference type="Proteomes" id="UP000271241">
    <property type="component" value="Unassembled WGS sequence"/>
</dbReference>
<keyword evidence="5" id="KW-1185">Reference proteome</keyword>
<sequence length="735" mass="79529">MYASAVGHSGKYRLLPPETYEKVCRDLKELNEAKIELGKQLERETRIRNAAILLRRLYARRYDIAKRCDQFSRQAAQNANFVSTNLWRKTKYAWNLHRAILEHQVCAAVQKAAKLEAELSAMQTMALNSLTDAEANDLLNIVEEAKSRAAREEERALNAEVTLAAERSQLEVLTANLTASNAASHTSGTDRVIDSTSMVRCHGWDKDKKPTIIQQLEQELHSLQQRERYLTSLVDRQRNIAQTQNASTPGDMSRNAAQSADDGVVLDLKDRLARANADAAHYRERLERIEAMVMPLHAQLASFHAMQTPTLGTATDGLLGADKSGAPATGDAARSCAPYTGPEAFFASVSQMLTHYQQPLASTSPGHADRIHTASDSKRSLDSTHQLATTSKTVADTLHPPSAKNCSQLSIEHEPAFDRAASFEEACFKFDDIISTINASATDNALLSGGKRLADDYETDDDLSSESDAEIIPRDSLILSPSKTGESVKSTAGKSEENAASPVSSTVHEAKDSVPRDNLDISSNIADLSLVSTTQDNVSLLDEKPTPTTDLTDATLPTWNTFVRGIAHDKMADMLKTTKMSSADVNSATGETPGDGSLSVFAGTIESSIGSESPRRSRSSIASVGTSITDADTGIVNAQDTEGREKSPPKKTKQTASTSSISSNVHLDTAEGASAVVVDSDDDDDHGTTNISPVSDIGAEQPPERNADDDLRKKPNQKPTPTKKKKKKTNKKGSK</sequence>
<evidence type="ECO:0000256" key="2">
    <source>
        <dbReference type="SAM" id="MobiDB-lite"/>
    </source>
</evidence>
<feature type="compositionally biased region" description="Basic and acidic residues" evidence="2">
    <location>
        <begin position="702"/>
        <end position="713"/>
    </location>
</feature>
<evidence type="ECO:0000313" key="4">
    <source>
        <dbReference type="EMBL" id="RKP07649.1"/>
    </source>
</evidence>
<feature type="region of interest" description="Disordered" evidence="2">
    <location>
        <begin position="457"/>
        <end position="518"/>
    </location>
</feature>
<feature type="region of interest" description="Disordered" evidence="2">
    <location>
        <begin position="606"/>
        <end position="735"/>
    </location>
</feature>
<evidence type="ECO:0000313" key="5">
    <source>
        <dbReference type="Proteomes" id="UP000271241"/>
    </source>
</evidence>
<feature type="compositionally biased region" description="Polar residues" evidence="2">
    <location>
        <begin position="479"/>
        <end position="493"/>
    </location>
</feature>
<feature type="region of interest" description="Disordered" evidence="2">
    <location>
        <begin position="360"/>
        <end position="385"/>
    </location>
</feature>
<evidence type="ECO:0000259" key="3">
    <source>
        <dbReference type="Pfam" id="PF15456"/>
    </source>
</evidence>
<dbReference type="AlphaFoldDB" id="A0A4V1IWI2"/>
<dbReference type="EMBL" id="KZ992690">
    <property type="protein sequence ID" value="RKP07649.1"/>
    <property type="molecule type" value="Genomic_DNA"/>
</dbReference>
<feature type="coiled-coil region" evidence="1">
    <location>
        <begin position="265"/>
        <end position="292"/>
    </location>
</feature>
<gene>
    <name evidence="4" type="ORF">THASP1DRAFT_30540</name>
</gene>
<feature type="compositionally biased region" description="Polar residues" evidence="2">
    <location>
        <begin position="654"/>
        <end position="666"/>
    </location>
</feature>
<feature type="compositionally biased region" description="Basic and acidic residues" evidence="2">
    <location>
        <begin position="367"/>
        <end position="382"/>
    </location>
</feature>
<name>A0A4V1IWI2_9FUNG</name>
<feature type="compositionally biased region" description="Basic and acidic residues" evidence="2">
    <location>
        <begin position="508"/>
        <end position="518"/>
    </location>
</feature>
<accession>A0A4V1IWI2</accession>
<reference evidence="5" key="1">
    <citation type="journal article" date="2018" name="Nat. Microbiol.">
        <title>Leveraging single-cell genomics to expand the fungal tree of life.</title>
        <authorList>
            <person name="Ahrendt S.R."/>
            <person name="Quandt C.A."/>
            <person name="Ciobanu D."/>
            <person name="Clum A."/>
            <person name="Salamov A."/>
            <person name="Andreopoulos B."/>
            <person name="Cheng J.F."/>
            <person name="Woyke T."/>
            <person name="Pelin A."/>
            <person name="Henrissat B."/>
            <person name="Reynolds N.K."/>
            <person name="Benny G.L."/>
            <person name="Smith M.E."/>
            <person name="James T.Y."/>
            <person name="Grigoriev I.V."/>
        </authorList>
    </citation>
    <scope>NUCLEOTIDE SEQUENCE [LARGE SCALE GENOMIC DNA]</scope>
    <source>
        <strain evidence="5">RSA 1356</strain>
    </source>
</reference>
<feature type="compositionally biased region" description="Polar residues" evidence="2">
    <location>
        <begin position="619"/>
        <end position="640"/>
    </location>
</feature>
<evidence type="ECO:0000256" key="1">
    <source>
        <dbReference type="SAM" id="Coils"/>
    </source>
</evidence>
<feature type="compositionally biased region" description="Basic residues" evidence="2">
    <location>
        <begin position="721"/>
        <end position="735"/>
    </location>
</feature>
<feature type="coiled-coil region" evidence="1">
    <location>
        <begin position="135"/>
        <end position="162"/>
    </location>
</feature>
<protein>
    <recommendedName>
        <fullName evidence="3">Up-regulated during septation protein 1 domain-containing protein</fullName>
    </recommendedName>
</protein>
<organism evidence="4 5">
    <name type="scientific">Thamnocephalis sphaerospora</name>
    <dbReference type="NCBI Taxonomy" id="78915"/>
    <lineage>
        <taxon>Eukaryota</taxon>
        <taxon>Fungi</taxon>
        <taxon>Fungi incertae sedis</taxon>
        <taxon>Zoopagomycota</taxon>
        <taxon>Zoopagomycotina</taxon>
        <taxon>Zoopagomycetes</taxon>
        <taxon>Zoopagales</taxon>
        <taxon>Sigmoideomycetaceae</taxon>
        <taxon>Thamnocephalis</taxon>
    </lineage>
</organism>
<feature type="compositionally biased region" description="Acidic residues" evidence="2">
    <location>
        <begin position="457"/>
        <end position="469"/>
    </location>
</feature>